<dbReference type="InterPro" id="IPR002087">
    <property type="entry name" value="Anti_prolifrtn"/>
</dbReference>
<sequence length="241" mass="27216">MKDEIAATVFFITRLAKKHGSARRKHLEEFAVQLTSILFERYKNHWYLSDPAKGQAFRCIRMNRYQLKDPLLERACLESSMDYEDLGLPKELTVWVDPYEVCCRYGERNPAFSVAQFEGQGETRELSLCISSAVEKATSDYQSGASSDEESVCSSSSSQEPKSIPTVRNPNSVYQFSDFSAQPVPSWAPYTNRKPYPAESYHQHQPAGGASASSGNKSYRPSAAFSGPRVDRFHWVSKKRS</sequence>
<comment type="caution">
    <text evidence="4">The sequence shown here is derived from an EMBL/GenBank/DDBJ whole genome shotgun (WGS) entry which is preliminary data.</text>
</comment>
<keyword evidence="5" id="KW-1185">Reference proteome</keyword>
<comment type="similarity">
    <text evidence="1">Belongs to the BTG family.</text>
</comment>
<feature type="region of interest" description="Disordered" evidence="2">
    <location>
        <begin position="140"/>
        <end position="168"/>
    </location>
</feature>
<name>A0AAD8CL30_ACIOX</name>
<dbReference type="PRINTS" id="PR00310">
    <property type="entry name" value="ANTIPRLFBTG1"/>
</dbReference>
<dbReference type="Proteomes" id="UP001230051">
    <property type="component" value="Unassembled WGS sequence"/>
</dbReference>
<dbReference type="PROSITE" id="PS01203">
    <property type="entry name" value="BTG_2"/>
    <property type="match status" value="1"/>
</dbReference>
<dbReference type="GO" id="GO:0005737">
    <property type="term" value="C:cytoplasm"/>
    <property type="evidence" value="ECO:0007669"/>
    <property type="project" value="TreeGrafter"/>
</dbReference>
<dbReference type="AlphaFoldDB" id="A0AAD8CL30"/>
<gene>
    <name evidence="4" type="primary">btg4.L</name>
    <name evidence="4" type="ORF">AOXY_G30031</name>
</gene>
<evidence type="ECO:0000256" key="1">
    <source>
        <dbReference type="ARBA" id="ARBA00007989"/>
    </source>
</evidence>
<feature type="region of interest" description="Disordered" evidence="2">
    <location>
        <begin position="186"/>
        <end position="226"/>
    </location>
</feature>
<reference evidence="4" key="1">
    <citation type="submission" date="2022-02" db="EMBL/GenBank/DDBJ databases">
        <title>Atlantic sturgeon de novo genome assembly.</title>
        <authorList>
            <person name="Stock M."/>
            <person name="Klopp C."/>
            <person name="Guiguen Y."/>
            <person name="Cabau C."/>
            <person name="Parinello H."/>
            <person name="Santidrian Yebra-Pimentel E."/>
            <person name="Kuhl H."/>
            <person name="Dirks R.P."/>
            <person name="Guessner J."/>
            <person name="Wuertz S."/>
            <person name="Du K."/>
            <person name="Schartl M."/>
        </authorList>
    </citation>
    <scope>NUCLEOTIDE SEQUENCE</scope>
    <source>
        <strain evidence="4">STURGEONOMICS-FGT-2020</strain>
        <tissue evidence="4">Whole blood</tissue>
    </source>
</reference>
<dbReference type="GO" id="GO:0005634">
    <property type="term" value="C:nucleus"/>
    <property type="evidence" value="ECO:0007669"/>
    <property type="project" value="TreeGrafter"/>
</dbReference>
<organism evidence="4 5">
    <name type="scientific">Acipenser oxyrinchus oxyrinchus</name>
    <dbReference type="NCBI Taxonomy" id="40147"/>
    <lineage>
        <taxon>Eukaryota</taxon>
        <taxon>Metazoa</taxon>
        <taxon>Chordata</taxon>
        <taxon>Craniata</taxon>
        <taxon>Vertebrata</taxon>
        <taxon>Euteleostomi</taxon>
        <taxon>Actinopterygii</taxon>
        <taxon>Chondrostei</taxon>
        <taxon>Acipenseriformes</taxon>
        <taxon>Acipenseridae</taxon>
        <taxon>Acipenser</taxon>
    </lineage>
</organism>
<feature type="compositionally biased region" description="Low complexity" evidence="2">
    <location>
        <begin position="152"/>
        <end position="163"/>
    </location>
</feature>
<dbReference type="InterPro" id="IPR033332">
    <property type="entry name" value="BTG"/>
</dbReference>
<dbReference type="PANTHER" id="PTHR22978">
    <property type="entry name" value="B-CELL TRANSLOCATION GENE"/>
    <property type="match status" value="1"/>
</dbReference>
<feature type="domain" description="Anti-proliferative protein" evidence="3">
    <location>
        <begin position="88"/>
        <end position="107"/>
    </location>
</feature>
<dbReference type="EMBL" id="JAGXEW010000041">
    <property type="protein sequence ID" value="KAK1153507.1"/>
    <property type="molecule type" value="Genomic_DNA"/>
</dbReference>
<dbReference type="Pfam" id="PF07742">
    <property type="entry name" value="BTG"/>
    <property type="match status" value="1"/>
</dbReference>
<protein>
    <submittedName>
        <fullName evidence="4">Maternal B9.10 protein-like</fullName>
    </submittedName>
</protein>
<dbReference type="SMART" id="SM00099">
    <property type="entry name" value="btg1"/>
    <property type="match status" value="1"/>
</dbReference>
<evidence type="ECO:0000313" key="5">
    <source>
        <dbReference type="Proteomes" id="UP001230051"/>
    </source>
</evidence>
<dbReference type="PANTHER" id="PTHR22978:SF5">
    <property type="entry name" value="PROTEIN BTG4"/>
    <property type="match status" value="1"/>
</dbReference>
<proteinExistence type="inferred from homology"/>
<evidence type="ECO:0000313" key="4">
    <source>
        <dbReference type="EMBL" id="KAK1153507.1"/>
    </source>
</evidence>
<dbReference type="Gene3D" id="3.90.640.90">
    <property type="entry name" value="Anti-proliferative protein, N-terminal domain"/>
    <property type="match status" value="1"/>
</dbReference>
<accession>A0AAD8CL30</accession>
<dbReference type="SUPFAM" id="SSF160696">
    <property type="entry name" value="BTG domain-like"/>
    <property type="match status" value="1"/>
</dbReference>
<dbReference type="FunFam" id="3.90.640.90:FF:000002">
    <property type="entry name" value="BTG anti-proliferation factor 4"/>
    <property type="match status" value="1"/>
</dbReference>
<dbReference type="InterPro" id="IPR036054">
    <property type="entry name" value="BTG-like_sf"/>
</dbReference>
<evidence type="ECO:0000259" key="3">
    <source>
        <dbReference type="PROSITE" id="PS01203"/>
    </source>
</evidence>
<evidence type="ECO:0000256" key="2">
    <source>
        <dbReference type="SAM" id="MobiDB-lite"/>
    </source>
</evidence>